<dbReference type="InterPro" id="IPR027417">
    <property type="entry name" value="P-loop_NTPase"/>
</dbReference>
<evidence type="ECO:0000256" key="11">
    <source>
        <dbReference type="PROSITE-ProRule" id="PRU00169"/>
    </source>
</evidence>
<feature type="modified residue" description="4-aspartylphosphate" evidence="11">
    <location>
        <position position="52"/>
    </location>
</feature>
<dbReference type="PANTHER" id="PTHR32071:SF17">
    <property type="entry name" value="TRANSCRIPTIONAL REGULATOR (NTRC FAMILY)"/>
    <property type="match status" value="1"/>
</dbReference>
<evidence type="ECO:0000256" key="4">
    <source>
        <dbReference type="ARBA" id="ARBA00022553"/>
    </source>
</evidence>
<dbReference type="EMBL" id="FOEP01000001">
    <property type="protein sequence ID" value="SEP60013.1"/>
    <property type="molecule type" value="Genomic_DNA"/>
</dbReference>
<dbReference type="Gene3D" id="3.40.50.300">
    <property type="entry name" value="P-loop containing nucleotide triphosphate hydrolases"/>
    <property type="match status" value="1"/>
</dbReference>
<evidence type="ECO:0000256" key="6">
    <source>
        <dbReference type="ARBA" id="ARBA00022840"/>
    </source>
</evidence>
<dbReference type="Gene3D" id="1.10.10.60">
    <property type="entry name" value="Homeodomain-like"/>
    <property type="match status" value="1"/>
</dbReference>
<keyword evidence="4 11" id="KW-0597">Phosphoprotein</keyword>
<dbReference type="InterPro" id="IPR009057">
    <property type="entry name" value="Homeodomain-like_sf"/>
</dbReference>
<keyword evidence="7" id="KW-0902">Two-component regulatory system</keyword>
<dbReference type="CDD" id="cd00009">
    <property type="entry name" value="AAA"/>
    <property type="match status" value="1"/>
</dbReference>
<dbReference type="InterPro" id="IPR001789">
    <property type="entry name" value="Sig_transdc_resp-reg_receiver"/>
</dbReference>
<sequence length="471" mass="52191">MSDILIVDDERDIRELISDILQDEGYTTRVAGNSDDAMAQINAAPPALLILDIWLKDSRMDGIDILKTVKRDNPDVPVVIISGHGNIEIAVAAIKQGAYDFIEKPFNIDQLMVVIRRAMETSRLRRENLALRRKDVTTAEMIGSSAAFRTLLGQLEKVTKSNGRVMLSGPAGVGKEVAARHIHSNSNRASGPFITVGCATIEPDRMEDVLFGRETPERGIEPGLLEQAHGGVIYFDEVADMPQGTQGKILRVLVDQQFQRVGGTDKVRVDLRVISSTNRDLEVEIAAGRFRQELFHRLNVVPIAVPSLEERREDIPVLASHFIDMFHRTQGLPHRSLNEDAVALMQTMVWPGNVRQLRNLIERVLILGDGTGPIEAREFSAEDETGGDDGRVVLTGSLATLPLREAREVFEREYLLTQINRFGGNISRTANFVGMERSALHRKLKSLNVVTTSKSGARVAHIDSEDDDQEG</sequence>
<comment type="function">
    <text evidence="1">Required for activation of most nif operons, which are directly involved in nitrogen fixation.</text>
</comment>
<dbReference type="Pfam" id="PF02954">
    <property type="entry name" value="HTH_8"/>
    <property type="match status" value="1"/>
</dbReference>
<dbReference type="CDD" id="cd17550">
    <property type="entry name" value="REC_NtrX-like"/>
    <property type="match status" value="1"/>
</dbReference>
<evidence type="ECO:0000313" key="14">
    <source>
        <dbReference type="EMBL" id="SEP60013.1"/>
    </source>
</evidence>
<dbReference type="AlphaFoldDB" id="A0A1H8Z6P8"/>
<dbReference type="STRING" id="657014.SAMN04488092_101318"/>
<keyword evidence="8" id="KW-0805">Transcription regulation</keyword>
<feature type="domain" description="Response regulatory" evidence="13">
    <location>
        <begin position="3"/>
        <end position="119"/>
    </location>
</feature>
<comment type="subunit">
    <text evidence="2">Interacts with sigma-54.</text>
</comment>
<protein>
    <recommendedName>
        <fullName evidence="3">Nif-specific regulatory protein</fullName>
    </recommendedName>
</protein>
<dbReference type="GO" id="GO:0043565">
    <property type="term" value="F:sequence-specific DNA binding"/>
    <property type="evidence" value="ECO:0007669"/>
    <property type="project" value="InterPro"/>
</dbReference>
<evidence type="ECO:0000259" key="12">
    <source>
        <dbReference type="PROSITE" id="PS50045"/>
    </source>
</evidence>
<dbReference type="InterPro" id="IPR002078">
    <property type="entry name" value="Sigma_54_int"/>
</dbReference>
<dbReference type="FunFam" id="1.10.10.60:FF:000165">
    <property type="entry name" value="Two-component system nitrogen regulation response regulator NtrX"/>
    <property type="match status" value="1"/>
</dbReference>
<dbReference type="Pfam" id="PF25601">
    <property type="entry name" value="AAA_lid_14"/>
    <property type="match status" value="1"/>
</dbReference>
<dbReference type="SUPFAM" id="SSF52540">
    <property type="entry name" value="P-loop containing nucleoside triphosphate hydrolases"/>
    <property type="match status" value="1"/>
</dbReference>
<dbReference type="InterPro" id="IPR025944">
    <property type="entry name" value="Sigma_54_int_dom_CS"/>
</dbReference>
<dbReference type="PROSITE" id="PS50045">
    <property type="entry name" value="SIGMA54_INTERACT_4"/>
    <property type="match status" value="1"/>
</dbReference>
<keyword evidence="15" id="KW-1185">Reference proteome</keyword>
<reference evidence="14 15" key="1">
    <citation type="submission" date="2016-10" db="EMBL/GenBank/DDBJ databases">
        <authorList>
            <person name="de Groot N.N."/>
        </authorList>
    </citation>
    <scope>NUCLEOTIDE SEQUENCE [LARGE SCALE GENOMIC DNA]</scope>
    <source>
        <strain evidence="14 15">DSM 22007</strain>
    </source>
</reference>
<dbReference type="InterPro" id="IPR003593">
    <property type="entry name" value="AAA+_ATPase"/>
</dbReference>
<evidence type="ECO:0000256" key="5">
    <source>
        <dbReference type="ARBA" id="ARBA00022741"/>
    </source>
</evidence>
<dbReference type="SMART" id="SM00448">
    <property type="entry name" value="REC"/>
    <property type="match status" value="1"/>
</dbReference>
<organism evidence="14 15">
    <name type="scientific">Thalassovita taeanensis</name>
    <dbReference type="NCBI Taxonomy" id="657014"/>
    <lineage>
        <taxon>Bacteria</taxon>
        <taxon>Pseudomonadati</taxon>
        <taxon>Pseudomonadota</taxon>
        <taxon>Alphaproteobacteria</taxon>
        <taxon>Rhodobacterales</taxon>
        <taxon>Roseobacteraceae</taxon>
        <taxon>Thalassovita</taxon>
    </lineage>
</organism>
<evidence type="ECO:0000256" key="3">
    <source>
        <dbReference type="ARBA" id="ARBA00015308"/>
    </source>
</evidence>
<dbReference type="SMART" id="SM00382">
    <property type="entry name" value="AAA"/>
    <property type="match status" value="1"/>
</dbReference>
<dbReference type="InterPro" id="IPR058031">
    <property type="entry name" value="AAA_lid_NorR"/>
</dbReference>
<evidence type="ECO:0000313" key="15">
    <source>
        <dbReference type="Proteomes" id="UP000198634"/>
    </source>
</evidence>
<evidence type="ECO:0000259" key="13">
    <source>
        <dbReference type="PROSITE" id="PS50110"/>
    </source>
</evidence>
<gene>
    <name evidence="14" type="ORF">SAMN04488092_101318</name>
</gene>
<keyword evidence="10" id="KW-0804">Transcription</keyword>
<evidence type="ECO:0000256" key="2">
    <source>
        <dbReference type="ARBA" id="ARBA00011135"/>
    </source>
</evidence>
<dbReference type="InterPro" id="IPR011006">
    <property type="entry name" value="CheY-like_superfamily"/>
</dbReference>
<dbReference type="Pfam" id="PF00158">
    <property type="entry name" value="Sigma54_activat"/>
    <property type="match status" value="1"/>
</dbReference>
<dbReference type="FunFam" id="3.40.50.300:FF:000006">
    <property type="entry name" value="DNA-binding transcriptional regulator NtrC"/>
    <property type="match status" value="1"/>
</dbReference>
<dbReference type="InterPro" id="IPR002197">
    <property type="entry name" value="HTH_Fis"/>
</dbReference>
<dbReference type="PROSITE" id="PS00688">
    <property type="entry name" value="SIGMA54_INTERACT_3"/>
    <property type="match status" value="1"/>
</dbReference>
<dbReference type="Pfam" id="PF00072">
    <property type="entry name" value="Response_reg"/>
    <property type="match status" value="1"/>
</dbReference>
<dbReference type="GO" id="GO:0006355">
    <property type="term" value="P:regulation of DNA-templated transcription"/>
    <property type="evidence" value="ECO:0007669"/>
    <property type="project" value="InterPro"/>
</dbReference>
<dbReference type="Gene3D" id="1.10.8.60">
    <property type="match status" value="1"/>
</dbReference>
<proteinExistence type="predicted"/>
<keyword evidence="6" id="KW-0067">ATP-binding</keyword>
<dbReference type="GO" id="GO:0005524">
    <property type="term" value="F:ATP binding"/>
    <property type="evidence" value="ECO:0007669"/>
    <property type="project" value="UniProtKB-KW"/>
</dbReference>
<name>A0A1H8Z6P8_9RHOB</name>
<dbReference type="PROSITE" id="PS50110">
    <property type="entry name" value="RESPONSE_REGULATORY"/>
    <property type="match status" value="1"/>
</dbReference>
<dbReference type="GO" id="GO:0000160">
    <property type="term" value="P:phosphorelay signal transduction system"/>
    <property type="evidence" value="ECO:0007669"/>
    <property type="project" value="UniProtKB-KW"/>
</dbReference>
<dbReference type="FunFam" id="3.40.50.2300:FF:000018">
    <property type="entry name" value="DNA-binding transcriptional regulator NtrC"/>
    <property type="match status" value="1"/>
</dbReference>
<dbReference type="Proteomes" id="UP000198634">
    <property type="component" value="Unassembled WGS sequence"/>
</dbReference>
<evidence type="ECO:0000256" key="10">
    <source>
        <dbReference type="ARBA" id="ARBA00023163"/>
    </source>
</evidence>
<keyword evidence="9" id="KW-0010">Activator</keyword>
<dbReference type="OrthoDB" id="9802388at2"/>
<evidence type="ECO:0000256" key="9">
    <source>
        <dbReference type="ARBA" id="ARBA00023159"/>
    </source>
</evidence>
<dbReference type="Gene3D" id="3.40.50.2300">
    <property type="match status" value="1"/>
</dbReference>
<dbReference type="SUPFAM" id="SSF52172">
    <property type="entry name" value="CheY-like"/>
    <property type="match status" value="1"/>
</dbReference>
<dbReference type="PANTHER" id="PTHR32071">
    <property type="entry name" value="TRANSCRIPTIONAL REGULATORY PROTEIN"/>
    <property type="match status" value="1"/>
</dbReference>
<feature type="domain" description="Sigma-54 factor interaction" evidence="12">
    <location>
        <begin position="141"/>
        <end position="366"/>
    </location>
</feature>
<evidence type="ECO:0000256" key="1">
    <source>
        <dbReference type="ARBA" id="ARBA00002167"/>
    </source>
</evidence>
<keyword evidence="5" id="KW-0547">Nucleotide-binding</keyword>
<accession>A0A1H8Z6P8</accession>
<evidence type="ECO:0000256" key="8">
    <source>
        <dbReference type="ARBA" id="ARBA00023015"/>
    </source>
</evidence>
<dbReference type="RefSeq" id="WP_090267428.1">
    <property type="nucleotide sequence ID" value="NZ_FOEP01000001.1"/>
</dbReference>
<evidence type="ECO:0000256" key="7">
    <source>
        <dbReference type="ARBA" id="ARBA00023012"/>
    </source>
</evidence>
<dbReference type="SUPFAM" id="SSF46689">
    <property type="entry name" value="Homeodomain-like"/>
    <property type="match status" value="1"/>
</dbReference>